<dbReference type="InterPro" id="IPR001867">
    <property type="entry name" value="OmpR/PhoB-type_DNA-bd"/>
</dbReference>
<gene>
    <name evidence="8" type="ORF">SAMN04489716_0988</name>
</gene>
<dbReference type="InterPro" id="IPR011990">
    <property type="entry name" value="TPR-like_helical_dom_sf"/>
</dbReference>
<proteinExistence type="inferred from homology"/>
<dbReference type="InterPro" id="IPR051677">
    <property type="entry name" value="AfsR-DnrI-RedD_regulator"/>
</dbReference>
<accession>A0A1H1SYS7</accession>
<dbReference type="Gene3D" id="3.40.50.300">
    <property type="entry name" value="P-loop containing nucleotide triphosphate hydrolases"/>
    <property type="match status" value="1"/>
</dbReference>
<evidence type="ECO:0000256" key="4">
    <source>
        <dbReference type="ARBA" id="ARBA00023163"/>
    </source>
</evidence>
<dbReference type="InterPro" id="IPR002182">
    <property type="entry name" value="NB-ARC"/>
</dbReference>
<dbReference type="PANTHER" id="PTHR35807">
    <property type="entry name" value="TRANSCRIPTIONAL REGULATOR REDD-RELATED"/>
    <property type="match status" value="1"/>
</dbReference>
<dbReference type="CDD" id="cd15831">
    <property type="entry name" value="BTAD"/>
    <property type="match status" value="1"/>
</dbReference>
<evidence type="ECO:0000256" key="5">
    <source>
        <dbReference type="PROSITE-ProRule" id="PRU01091"/>
    </source>
</evidence>
<keyword evidence="4" id="KW-0804">Transcription</keyword>
<dbReference type="STRING" id="113562.SAMN04489716_0988"/>
<organism evidence="8 9">
    <name type="scientific">Actinoplanes derwentensis</name>
    <dbReference type="NCBI Taxonomy" id="113562"/>
    <lineage>
        <taxon>Bacteria</taxon>
        <taxon>Bacillati</taxon>
        <taxon>Actinomycetota</taxon>
        <taxon>Actinomycetes</taxon>
        <taxon>Micromonosporales</taxon>
        <taxon>Micromonosporaceae</taxon>
        <taxon>Actinoplanes</taxon>
    </lineage>
</organism>
<dbReference type="Pfam" id="PF03704">
    <property type="entry name" value="BTAD"/>
    <property type="match status" value="1"/>
</dbReference>
<dbReference type="SMART" id="SM00862">
    <property type="entry name" value="Trans_reg_C"/>
    <property type="match status" value="1"/>
</dbReference>
<sequence>MRLDAFGVLTAEVDGQPVNLGPLKQRMLLGLLLCGAGAEIPSEELIAALWSSPPPASAGNNLRTYVYGLRRVLGKDVITGNGRPGYRFQAGGLAVDVLEFEESCRAAEAATGPDEQRAALTAAVALRRGPAFADIGESRVIAAEAARLEERWLLAVEQLRELDLRQGRAEELVGELTGLVDRHPYRERLISLLMLALYRSGRQTEALAVYRRAAATLAEELAVEPGPELTELHRSMLRQDTGLDRPAPPVATTSVRPAEIPPGSVHFTGRIRESDALTAALAAGRSSRTVPVIAVVGPAGVGKTSLVVEWSQQIAPEFPDGQIFADLRGFSAEPATGTADALRRLLWSLGVEANRVPGTVEQASALLRSMLYSKRLLMVLDNVSSAAQVAPLMPGGHGNAVVVTSRSRLGGLTARYGLQQVQLDALAENEALSLVRRIVGPRRSEAEPAAVRELALRCGHLPLALCIAAANIAEEPARSIGDYLAAYRDGIWVRALRAAGDPDRTVVAAFDLSLRRLTESQQRLLILLGLVPGPNFTADVAAALADVDLITAEDDLLRLVDAHLVRRTATARFAFHDLIREYARGRSEMVGERDRAAALTRLYAFYRDMSDVADRVLQPGALRLPMQRRIMKTDRQAAQTWFAEERDNLVAACRAGVEPEVTTRLADATAGYLWTRVDLDAWSSIAEAEAHAATATGDVQASAAAEIALARIADARCDFTAGVARYGAAVELARKARWREGEGVALGSMAALHGELGNPDLAVRQLQAARVINQEIGSRLQEGRTLLLMGAYRVDQGELDLAEDLFRQAMALIEQEGSRIGRAIILDNMAELALMRRRFDEAAGHAEEAVRICDEINHVACKISSTVALSAVHRGRGDAAAALPFAQRALAMSTTPDARDLGVALHETAEVYDALGEPVRAVEYHRAAYRLTNDAQTRWLGISHAIALGLAEARLPVSGDRPAPPDLDQALADARDCGYRGLEGAALAALAEVHGDADQAWQARKLQSESGWRTDPRLLDALVAGAEGAPRRP</sequence>
<evidence type="ECO:0000256" key="3">
    <source>
        <dbReference type="ARBA" id="ARBA00023125"/>
    </source>
</evidence>
<dbReference type="InterPro" id="IPR016032">
    <property type="entry name" value="Sig_transdc_resp-reg_C-effctor"/>
</dbReference>
<comment type="similarity">
    <text evidence="1">Belongs to the AfsR/DnrI/RedD regulatory family.</text>
</comment>
<protein>
    <submittedName>
        <fullName evidence="8">DNA-binding transcriptional activator of the SARP family</fullName>
    </submittedName>
</protein>
<dbReference type="GO" id="GO:0006355">
    <property type="term" value="P:regulation of DNA-templated transcription"/>
    <property type="evidence" value="ECO:0007669"/>
    <property type="project" value="InterPro"/>
</dbReference>
<evidence type="ECO:0000256" key="2">
    <source>
        <dbReference type="ARBA" id="ARBA00023015"/>
    </source>
</evidence>
<dbReference type="Pfam" id="PF13424">
    <property type="entry name" value="TPR_12"/>
    <property type="match status" value="1"/>
</dbReference>
<dbReference type="GO" id="GO:0003677">
    <property type="term" value="F:DNA binding"/>
    <property type="evidence" value="ECO:0007669"/>
    <property type="project" value="UniProtKB-UniRule"/>
</dbReference>
<dbReference type="InterPro" id="IPR027417">
    <property type="entry name" value="P-loop_NTPase"/>
</dbReference>
<evidence type="ECO:0000256" key="6">
    <source>
        <dbReference type="SAM" id="MobiDB-lite"/>
    </source>
</evidence>
<evidence type="ECO:0000256" key="1">
    <source>
        <dbReference type="ARBA" id="ARBA00005820"/>
    </source>
</evidence>
<dbReference type="InterPro" id="IPR019734">
    <property type="entry name" value="TPR_rpt"/>
</dbReference>
<dbReference type="GO" id="GO:0000160">
    <property type="term" value="P:phosphorelay signal transduction system"/>
    <property type="evidence" value="ECO:0007669"/>
    <property type="project" value="InterPro"/>
</dbReference>
<dbReference type="SUPFAM" id="SSF52540">
    <property type="entry name" value="P-loop containing nucleoside triphosphate hydrolases"/>
    <property type="match status" value="1"/>
</dbReference>
<dbReference type="PROSITE" id="PS51755">
    <property type="entry name" value="OMPR_PHOB"/>
    <property type="match status" value="1"/>
</dbReference>
<evidence type="ECO:0000259" key="7">
    <source>
        <dbReference type="PROSITE" id="PS51755"/>
    </source>
</evidence>
<dbReference type="RefSeq" id="WP_092541994.1">
    <property type="nucleotide sequence ID" value="NZ_BOMJ01000103.1"/>
</dbReference>
<name>A0A1H1SYS7_9ACTN</name>
<keyword evidence="2" id="KW-0805">Transcription regulation</keyword>
<dbReference type="AlphaFoldDB" id="A0A1H1SYS7"/>
<evidence type="ECO:0000313" key="9">
    <source>
        <dbReference type="Proteomes" id="UP000198688"/>
    </source>
</evidence>
<dbReference type="PRINTS" id="PR00364">
    <property type="entry name" value="DISEASERSIST"/>
</dbReference>
<dbReference type="InterPro" id="IPR005158">
    <property type="entry name" value="BTAD"/>
</dbReference>
<dbReference type="SUPFAM" id="SSF46894">
    <property type="entry name" value="C-terminal effector domain of the bipartite response regulators"/>
    <property type="match status" value="1"/>
</dbReference>
<dbReference type="SUPFAM" id="SSF48452">
    <property type="entry name" value="TPR-like"/>
    <property type="match status" value="2"/>
</dbReference>
<keyword evidence="9" id="KW-1185">Reference proteome</keyword>
<reference evidence="8 9" key="1">
    <citation type="submission" date="2016-10" db="EMBL/GenBank/DDBJ databases">
        <authorList>
            <person name="de Groot N.N."/>
        </authorList>
    </citation>
    <scope>NUCLEOTIDE SEQUENCE [LARGE SCALE GENOMIC DNA]</scope>
    <source>
        <strain evidence="8 9">DSM 43941</strain>
    </source>
</reference>
<dbReference type="OrthoDB" id="7628974at2"/>
<dbReference type="SMART" id="SM01043">
    <property type="entry name" value="BTAD"/>
    <property type="match status" value="1"/>
</dbReference>
<dbReference type="SMART" id="SM00028">
    <property type="entry name" value="TPR"/>
    <property type="match status" value="4"/>
</dbReference>
<dbReference type="SMART" id="SM00382">
    <property type="entry name" value="AAA"/>
    <property type="match status" value="1"/>
</dbReference>
<keyword evidence="3 5" id="KW-0238">DNA-binding</keyword>
<dbReference type="Gene3D" id="1.25.40.10">
    <property type="entry name" value="Tetratricopeptide repeat domain"/>
    <property type="match status" value="2"/>
</dbReference>
<feature type="domain" description="OmpR/PhoB-type" evidence="7">
    <location>
        <begin position="1"/>
        <end position="90"/>
    </location>
</feature>
<dbReference type="GO" id="GO:0043531">
    <property type="term" value="F:ADP binding"/>
    <property type="evidence" value="ECO:0007669"/>
    <property type="project" value="InterPro"/>
</dbReference>
<feature type="region of interest" description="Disordered" evidence="6">
    <location>
        <begin position="240"/>
        <end position="265"/>
    </location>
</feature>
<dbReference type="Gene3D" id="1.10.10.10">
    <property type="entry name" value="Winged helix-like DNA-binding domain superfamily/Winged helix DNA-binding domain"/>
    <property type="match status" value="1"/>
</dbReference>
<dbReference type="Proteomes" id="UP000198688">
    <property type="component" value="Chromosome I"/>
</dbReference>
<feature type="DNA-binding region" description="OmpR/PhoB-type" evidence="5">
    <location>
        <begin position="1"/>
        <end position="90"/>
    </location>
</feature>
<dbReference type="Pfam" id="PF00931">
    <property type="entry name" value="NB-ARC"/>
    <property type="match status" value="1"/>
</dbReference>
<dbReference type="PANTHER" id="PTHR35807:SF1">
    <property type="entry name" value="TRANSCRIPTIONAL REGULATOR REDD"/>
    <property type="match status" value="1"/>
</dbReference>
<evidence type="ECO:0000313" key="8">
    <source>
        <dbReference type="EMBL" id="SDS53081.1"/>
    </source>
</evidence>
<dbReference type="InterPro" id="IPR003593">
    <property type="entry name" value="AAA+_ATPase"/>
</dbReference>
<dbReference type="EMBL" id="LT629758">
    <property type="protein sequence ID" value="SDS53081.1"/>
    <property type="molecule type" value="Genomic_DNA"/>
</dbReference>
<dbReference type="InterPro" id="IPR036388">
    <property type="entry name" value="WH-like_DNA-bd_sf"/>
</dbReference>